<dbReference type="Proteomes" id="UP001228376">
    <property type="component" value="Unassembled WGS sequence"/>
</dbReference>
<reference evidence="1 2" key="1">
    <citation type="submission" date="2023-10" db="EMBL/GenBank/DDBJ databases">
        <title>179-bfca-hs.</title>
        <authorList>
            <person name="Miliotis G."/>
            <person name="Sengupta P."/>
            <person name="Hameed A."/>
            <person name="Chuvochina M."/>
            <person name="Mcdonagh F."/>
            <person name="Simpson A.C."/>
            <person name="Singh N.K."/>
            <person name="Rekha P.D."/>
            <person name="Raman K."/>
            <person name="Hugenholtz P."/>
            <person name="Venkateswaran K."/>
        </authorList>
    </citation>
    <scope>NUCLEOTIDE SEQUENCE [LARGE SCALE GENOMIC DNA]</scope>
    <source>
        <strain evidence="1 2">179-BFC-A-HS</strain>
    </source>
</reference>
<proteinExistence type="predicted"/>
<name>A0ABU5CDW1_9BACI</name>
<evidence type="ECO:0000313" key="1">
    <source>
        <dbReference type="EMBL" id="MDY0404503.1"/>
    </source>
</evidence>
<evidence type="ECO:0000313" key="2">
    <source>
        <dbReference type="Proteomes" id="UP001228376"/>
    </source>
</evidence>
<sequence>MTRFFFVQSFIGVMSYRMTRFFFVQSFIGVMSYRMTRFFFVQSFIGVMSYRMTGIFLRSVVHRAYELPNDEIFSSFGSSSVL</sequence>
<organism evidence="1 2">
    <name type="scientific">Tigheibacillus jepli</name>
    <dbReference type="NCBI Taxonomy" id="3035914"/>
    <lineage>
        <taxon>Bacteria</taxon>
        <taxon>Bacillati</taxon>
        <taxon>Bacillota</taxon>
        <taxon>Bacilli</taxon>
        <taxon>Bacillales</taxon>
        <taxon>Bacillaceae</taxon>
        <taxon>Tigheibacillus</taxon>
    </lineage>
</organism>
<keyword evidence="2" id="KW-1185">Reference proteome</keyword>
<gene>
    <name evidence="1" type="ORF">P5G51_002940</name>
</gene>
<dbReference type="EMBL" id="JAROCA020000001">
    <property type="protein sequence ID" value="MDY0404503.1"/>
    <property type="molecule type" value="Genomic_DNA"/>
</dbReference>
<accession>A0ABU5CDW1</accession>
<protein>
    <submittedName>
        <fullName evidence="1">Uncharacterized protein</fullName>
    </submittedName>
</protein>
<dbReference type="RefSeq" id="WP_320384214.1">
    <property type="nucleotide sequence ID" value="NZ_JAROCA020000001.1"/>
</dbReference>
<comment type="caution">
    <text evidence="1">The sequence shown here is derived from an EMBL/GenBank/DDBJ whole genome shotgun (WGS) entry which is preliminary data.</text>
</comment>